<dbReference type="EC" id="2.7.1.24" evidence="3 4"/>
<feature type="binding site" evidence="3">
    <location>
        <begin position="11"/>
        <end position="16"/>
    </location>
    <ligand>
        <name>ATP</name>
        <dbReference type="ChEBI" id="CHEBI:30616"/>
    </ligand>
</feature>
<keyword evidence="3" id="KW-0808">Transferase</keyword>
<dbReference type="NCBIfam" id="NF002879">
    <property type="entry name" value="PRK03333.1"/>
    <property type="match status" value="1"/>
</dbReference>
<evidence type="ECO:0000256" key="1">
    <source>
        <dbReference type="ARBA" id="ARBA00022741"/>
    </source>
</evidence>
<dbReference type="Proteomes" id="UP000319516">
    <property type="component" value="Unassembled WGS sequence"/>
</dbReference>
<comment type="function">
    <text evidence="3">Catalyzes the phosphorylation of the 3'-hydroxyl group of dephosphocoenzyme A to form coenzyme A.</text>
</comment>
<keyword evidence="1 3" id="KW-0547">Nucleotide-binding</keyword>
<protein>
    <recommendedName>
        <fullName evidence="3 4">Dephospho-CoA kinase</fullName>
        <ecNumber evidence="3 4">2.7.1.24</ecNumber>
    </recommendedName>
    <alternativeName>
        <fullName evidence="3">Dephosphocoenzyme A kinase</fullName>
    </alternativeName>
</protein>
<evidence type="ECO:0000256" key="3">
    <source>
        <dbReference type="HAMAP-Rule" id="MF_00376"/>
    </source>
</evidence>
<dbReference type="RefSeq" id="WP_141785124.1">
    <property type="nucleotide sequence ID" value="NZ_BAAAIK010000007.1"/>
</dbReference>
<dbReference type="InterPro" id="IPR001977">
    <property type="entry name" value="Depp_CoAkinase"/>
</dbReference>
<evidence type="ECO:0000256" key="2">
    <source>
        <dbReference type="ARBA" id="ARBA00022840"/>
    </source>
</evidence>
<keyword evidence="3 5" id="KW-0418">Kinase</keyword>
<dbReference type="PANTHER" id="PTHR10695">
    <property type="entry name" value="DEPHOSPHO-COA KINASE-RELATED"/>
    <property type="match status" value="1"/>
</dbReference>
<dbReference type="GO" id="GO:0005737">
    <property type="term" value="C:cytoplasm"/>
    <property type="evidence" value="ECO:0007669"/>
    <property type="project" value="UniProtKB-SubCell"/>
</dbReference>
<dbReference type="PANTHER" id="PTHR10695:SF46">
    <property type="entry name" value="BIFUNCTIONAL COENZYME A SYNTHASE-RELATED"/>
    <property type="match status" value="1"/>
</dbReference>
<accession>A0A542YSK5</accession>
<dbReference type="GO" id="GO:0005524">
    <property type="term" value="F:ATP binding"/>
    <property type="evidence" value="ECO:0007669"/>
    <property type="project" value="UniProtKB-UniRule"/>
</dbReference>
<gene>
    <name evidence="3" type="primary">coaE</name>
    <name evidence="5" type="ORF">FB467_2213</name>
</gene>
<dbReference type="CDD" id="cd02022">
    <property type="entry name" value="DPCK"/>
    <property type="match status" value="1"/>
</dbReference>
<comment type="caution">
    <text evidence="5">The sequence shown here is derived from an EMBL/GenBank/DDBJ whole genome shotgun (WGS) entry which is preliminary data.</text>
</comment>
<keyword evidence="3" id="KW-0173">Coenzyme A biosynthesis</keyword>
<dbReference type="Pfam" id="PF01121">
    <property type="entry name" value="CoaE"/>
    <property type="match status" value="1"/>
</dbReference>
<keyword evidence="3" id="KW-0963">Cytoplasm</keyword>
<dbReference type="GO" id="GO:0015937">
    <property type="term" value="P:coenzyme A biosynthetic process"/>
    <property type="evidence" value="ECO:0007669"/>
    <property type="project" value="UniProtKB-UniRule"/>
</dbReference>
<dbReference type="SUPFAM" id="SSF52540">
    <property type="entry name" value="P-loop containing nucleoside triphosphate hydrolases"/>
    <property type="match status" value="1"/>
</dbReference>
<dbReference type="NCBIfam" id="TIGR00152">
    <property type="entry name" value="dephospho-CoA kinase"/>
    <property type="match status" value="1"/>
</dbReference>
<dbReference type="EMBL" id="VFOP01000001">
    <property type="protein sequence ID" value="TQL51079.1"/>
    <property type="molecule type" value="Genomic_DNA"/>
</dbReference>
<comment type="similarity">
    <text evidence="3">Belongs to the CoaE family.</text>
</comment>
<comment type="pathway">
    <text evidence="3">Cofactor biosynthesis; coenzyme A biosynthesis; CoA from (R)-pantothenate: step 5/5.</text>
</comment>
<keyword evidence="2 3" id="KW-0067">ATP-binding</keyword>
<dbReference type="AlphaFoldDB" id="A0A542YSK5"/>
<dbReference type="PROSITE" id="PS51219">
    <property type="entry name" value="DPCK"/>
    <property type="match status" value="1"/>
</dbReference>
<reference evidence="5 6" key="1">
    <citation type="submission" date="2019-06" db="EMBL/GenBank/DDBJ databases">
        <title>Sequencing the genomes of 1000 actinobacteria strains.</title>
        <authorList>
            <person name="Klenk H.-P."/>
        </authorList>
    </citation>
    <scope>NUCLEOTIDE SEQUENCE [LARGE SCALE GENOMIC DNA]</scope>
    <source>
        <strain evidence="5 6">DSM 12335</strain>
    </source>
</reference>
<dbReference type="GO" id="GO:0004140">
    <property type="term" value="F:dephospho-CoA kinase activity"/>
    <property type="evidence" value="ECO:0007669"/>
    <property type="project" value="UniProtKB-UniRule"/>
</dbReference>
<sequence length="308" mass="32927">MLWIGLTGGIGSGKSTVSGRLAELGAVVLDADRIAREVVEPDTPGLTRVVERFGAGVLDDSGALDRPALGRIVFADPAARRDLEAITHPLVRERTAALRNQLPDDSIVVHDVPLLVELGYAPAYHLVVLVGASEETRVERLVRTRGMDPEEARSRMGTQADDAARRAVADVWLDNEGSPADLQAQVDQLYAERLAPLGANLGRRRAARVEDLVPPTPGEDLATRADRVAGRLAHLVGEQPAASRHTFDGTFVRSEIQVPDPCDPALRRRLRRGGFPAVGEHEHAAADPGRLAMVVLHGPDARSVGGSA</sequence>
<dbReference type="HAMAP" id="MF_00376">
    <property type="entry name" value="Dephospho_CoA_kinase"/>
    <property type="match status" value="1"/>
</dbReference>
<dbReference type="UniPathway" id="UPA00241">
    <property type="reaction ID" value="UER00356"/>
</dbReference>
<evidence type="ECO:0000313" key="5">
    <source>
        <dbReference type="EMBL" id="TQL51079.1"/>
    </source>
</evidence>
<dbReference type="OrthoDB" id="9812943at2"/>
<dbReference type="Gene3D" id="3.40.50.300">
    <property type="entry name" value="P-loop containing nucleotide triphosphate hydrolases"/>
    <property type="match status" value="1"/>
</dbReference>
<comment type="catalytic activity">
    <reaction evidence="3">
        <text>3'-dephospho-CoA + ATP = ADP + CoA + H(+)</text>
        <dbReference type="Rhea" id="RHEA:18245"/>
        <dbReference type="ChEBI" id="CHEBI:15378"/>
        <dbReference type="ChEBI" id="CHEBI:30616"/>
        <dbReference type="ChEBI" id="CHEBI:57287"/>
        <dbReference type="ChEBI" id="CHEBI:57328"/>
        <dbReference type="ChEBI" id="CHEBI:456216"/>
        <dbReference type="EC" id="2.7.1.24"/>
    </reaction>
</comment>
<keyword evidence="6" id="KW-1185">Reference proteome</keyword>
<comment type="subcellular location">
    <subcellularLocation>
        <location evidence="3">Cytoplasm</location>
    </subcellularLocation>
</comment>
<evidence type="ECO:0000256" key="4">
    <source>
        <dbReference type="NCBIfam" id="TIGR00152"/>
    </source>
</evidence>
<name>A0A542YSK5_9MICO</name>
<proteinExistence type="inferred from homology"/>
<dbReference type="InterPro" id="IPR027417">
    <property type="entry name" value="P-loop_NTPase"/>
</dbReference>
<organism evidence="5 6">
    <name type="scientific">Ornithinicoccus hortensis</name>
    <dbReference type="NCBI Taxonomy" id="82346"/>
    <lineage>
        <taxon>Bacteria</taxon>
        <taxon>Bacillati</taxon>
        <taxon>Actinomycetota</taxon>
        <taxon>Actinomycetes</taxon>
        <taxon>Micrococcales</taxon>
        <taxon>Intrasporangiaceae</taxon>
        <taxon>Ornithinicoccus</taxon>
    </lineage>
</organism>
<evidence type="ECO:0000313" key="6">
    <source>
        <dbReference type="Proteomes" id="UP000319516"/>
    </source>
</evidence>